<accession>A0ABU8VUB6</accession>
<evidence type="ECO:0000313" key="5">
    <source>
        <dbReference type="EMBL" id="MEJ8821173.1"/>
    </source>
</evidence>
<gene>
    <name evidence="5" type="ORF">WKW80_03860</name>
</gene>
<dbReference type="SUPFAM" id="SSF56529">
    <property type="entry name" value="FAH"/>
    <property type="match status" value="1"/>
</dbReference>
<evidence type="ECO:0000313" key="6">
    <source>
        <dbReference type="Proteomes" id="UP001363010"/>
    </source>
</evidence>
<dbReference type="PANTHER" id="PTHR42796:SF4">
    <property type="entry name" value="FUMARYLACETOACETATE HYDROLASE DOMAIN-CONTAINING PROTEIN 2A"/>
    <property type="match status" value="1"/>
</dbReference>
<comment type="caution">
    <text evidence="5">The sequence shown here is derived from an EMBL/GenBank/DDBJ whole genome shotgun (WGS) entry which is preliminary data.</text>
</comment>
<protein>
    <submittedName>
        <fullName evidence="5">Fumarylacetoacetate hydrolase family protein</fullName>
    </submittedName>
</protein>
<reference evidence="5 6" key="1">
    <citation type="submission" date="2024-03" db="EMBL/GenBank/DDBJ databases">
        <title>Novel species of the genus Variovorax.</title>
        <authorList>
            <person name="Liu Q."/>
            <person name="Xin Y.-H."/>
        </authorList>
    </citation>
    <scope>NUCLEOTIDE SEQUENCE [LARGE SCALE GENOMIC DNA]</scope>
    <source>
        <strain evidence="5 6">KACC 18501</strain>
    </source>
</reference>
<dbReference type="Pfam" id="PF01557">
    <property type="entry name" value="FAA_hydrolase"/>
    <property type="match status" value="1"/>
</dbReference>
<dbReference type="RefSeq" id="WP_340362233.1">
    <property type="nucleotide sequence ID" value="NZ_JBBKZV010000002.1"/>
</dbReference>
<dbReference type="Gene3D" id="3.90.850.10">
    <property type="entry name" value="Fumarylacetoacetase-like, C-terminal domain"/>
    <property type="match status" value="1"/>
</dbReference>
<evidence type="ECO:0000256" key="1">
    <source>
        <dbReference type="ARBA" id="ARBA00001946"/>
    </source>
</evidence>
<keyword evidence="3" id="KW-0479">Metal-binding</keyword>
<feature type="domain" description="Fumarylacetoacetase-like C-terminal" evidence="4">
    <location>
        <begin position="76"/>
        <end position="281"/>
    </location>
</feature>
<dbReference type="PANTHER" id="PTHR42796">
    <property type="entry name" value="FUMARYLACETOACETATE HYDROLASE DOMAIN-CONTAINING PROTEIN 2A-RELATED"/>
    <property type="match status" value="1"/>
</dbReference>
<sequence>MRLLAFSNAGQPALGLRLGQEIVNLTAEGLPSTLDELLRAGPAGLEAAARAGATARTRVHLSDIAFLPPVIAPAKAIAVGLNFVDHVAESRFEPPKYPVLFHRYPSSWVGHGAPLVRPRVSTQFDYEGELLVVIGKAGRYIDKTRALEHVAGFSVFNDGSIRDYQTKSAQWMMGKNFDRSGSFGPEFVTADELPPGASGLRLQTRLNGQVLQDANTRDMIFDVATLIAVCSEPFALEPGDIIIAGTPSGVGAARNPQIFMKAGDLCEVEIEGVGLLSNSIVDGD</sequence>
<evidence type="ECO:0000259" key="4">
    <source>
        <dbReference type="Pfam" id="PF01557"/>
    </source>
</evidence>
<dbReference type="GO" id="GO:0016787">
    <property type="term" value="F:hydrolase activity"/>
    <property type="evidence" value="ECO:0007669"/>
    <property type="project" value="UniProtKB-KW"/>
</dbReference>
<dbReference type="InterPro" id="IPR011234">
    <property type="entry name" value="Fumarylacetoacetase-like_C"/>
</dbReference>
<proteinExistence type="inferred from homology"/>
<keyword evidence="6" id="KW-1185">Reference proteome</keyword>
<organism evidence="5 6">
    <name type="scientific">Variovorax humicola</name>
    <dbReference type="NCBI Taxonomy" id="1769758"/>
    <lineage>
        <taxon>Bacteria</taxon>
        <taxon>Pseudomonadati</taxon>
        <taxon>Pseudomonadota</taxon>
        <taxon>Betaproteobacteria</taxon>
        <taxon>Burkholderiales</taxon>
        <taxon>Comamonadaceae</taxon>
        <taxon>Variovorax</taxon>
    </lineage>
</organism>
<evidence type="ECO:0000256" key="2">
    <source>
        <dbReference type="ARBA" id="ARBA00010211"/>
    </source>
</evidence>
<dbReference type="Proteomes" id="UP001363010">
    <property type="component" value="Unassembled WGS sequence"/>
</dbReference>
<evidence type="ECO:0000256" key="3">
    <source>
        <dbReference type="ARBA" id="ARBA00022723"/>
    </source>
</evidence>
<keyword evidence="5" id="KW-0378">Hydrolase</keyword>
<dbReference type="InterPro" id="IPR036663">
    <property type="entry name" value="Fumarylacetoacetase_C_sf"/>
</dbReference>
<dbReference type="InterPro" id="IPR051121">
    <property type="entry name" value="FAH"/>
</dbReference>
<dbReference type="EMBL" id="JBBKZV010000002">
    <property type="protein sequence ID" value="MEJ8821173.1"/>
    <property type="molecule type" value="Genomic_DNA"/>
</dbReference>
<comment type="cofactor">
    <cofactor evidence="1">
        <name>Mg(2+)</name>
        <dbReference type="ChEBI" id="CHEBI:18420"/>
    </cofactor>
</comment>
<name>A0ABU8VUB6_9BURK</name>
<comment type="similarity">
    <text evidence="2">Belongs to the FAH family.</text>
</comment>